<proteinExistence type="predicted"/>
<dbReference type="Proteomes" id="UP001589683">
    <property type="component" value="Unassembled WGS sequence"/>
</dbReference>
<organism evidence="1 2">
    <name type="scientific">Pseudohalocynthiibacter aestuariivivens</name>
    <dbReference type="NCBI Taxonomy" id="1591409"/>
    <lineage>
        <taxon>Bacteria</taxon>
        <taxon>Pseudomonadati</taxon>
        <taxon>Pseudomonadota</taxon>
        <taxon>Alphaproteobacteria</taxon>
        <taxon>Rhodobacterales</taxon>
        <taxon>Paracoccaceae</taxon>
        <taxon>Pseudohalocynthiibacter</taxon>
    </lineage>
</organism>
<gene>
    <name evidence="1" type="ORF">ACFFUT_03830</name>
</gene>
<protein>
    <submittedName>
        <fullName evidence="1">DUF1178 family protein</fullName>
    </submittedName>
</protein>
<evidence type="ECO:0000313" key="1">
    <source>
        <dbReference type="EMBL" id="MFB9230917.1"/>
    </source>
</evidence>
<reference evidence="1 2" key="1">
    <citation type="submission" date="2024-09" db="EMBL/GenBank/DDBJ databases">
        <authorList>
            <person name="Sun Q."/>
            <person name="Mori K."/>
        </authorList>
    </citation>
    <scope>NUCLEOTIDE SEQUENCE [LARGE SCALE GENOMIC DNA]</scope>
    <source>
        <strain evidence="1 2">CECT 8726</strain>
    </source>
</reference>
<keyword evidence="2" id="KW-1185">Reference proteome</keyword>
<dbReference type="PIRSF" id="PIRSF032131">
    <property type="entry name" value="UCP032131"/>
    <property type="match status" value="1"/>
</dbReference>
<comment type="caution">
    <text evidence="1">The sequence shown here is derived from an EMBL/GenBank/DDBJ whole genome shotgun (WGS) entry which is preliminary data.</text>
</comment>
<name>A0ABV5JBT4_9RHOB</name>
<dbReference type="InterPro" id="IPR009562">
    <property type="entry name" value="DUF1178"/>
</dbReference>
<dbReference type="RefSeq" id="WP_213890876.1">
    <property type="nucleotide sequence ID" value="NZ_JAGFNU010000015.1"/>
</dbReference>
<dbReference type="EMBL" id="JBHMEA010000008">
    <property type="protein sequence ID" value="MFB9230917.1"/>
    <property type="molecule type" value="Genomic_DNA"/>
</dbReference>
<sequence length="147" mass="15979">MIRYTLKCANDHQFESWFQSADAFDKVKAANLVACPDCGDTAVTKAIMAPKVRTARGAAQTPVEEIKKPLSTPTTEQETILAKLKSEIEANSDYVGMNFAKEARAIHDGDAPARAIYGEAKLEEAKSLIEDGVPVAPLPFTPNRKTN</sequence>
<dbReference type="Pfam" id="PF06676">
    <property type="entry name" value="DUF1178"/>
    <property type="match status" value="1"/>
</dbReference>
<accession>A0ABV5JBT4</accession>
<evidence type="ECO:0000313" key="2">
    <source>
        <dbReference type="Proteomes" id="UP001589683"/>
    </source>
</evidence>